<reference evidence="2 3" key="1">
    <citation type="submission" date="2010-12" db="EMBL/GenBank/DDBJ databases">
        <title>Complete sequence of Bacillus cellulosilyticus DSM 2522.</title>
        <authorList>
            <consortium name="US DOE Joint Genome Institute"/>
            <person name="Lucas S."/>
            <person name="Copeland A."/>
            <person name="Lapidus A."/>
            <person name="Cheng J.-F."/>
            <person name="Bruce D."/>
            <person name="Goodwin L."/>
            <person name="Pitluck S."/>
            <person name="Chertkov O."/>
            <person name="Detter J.C."/>
            <person name="Han C."/>
            <person name="Tapia R."/>
            <person name="Land M."/>
            <person name="Hauser L."/>
            <person name="Jeffries C."/>
            <person name="Kyrpides N."/>
            <person name="Ivanova N."/>
            <person name="Mikhailova N."/>
            <person name="Brumm P."/>
            <person name="Mead D."/>
            <person name="Woyke T."/>
        </authorList>
    </citation>
    <scope>NUCLEOTIDE SEQUENCE [LARGE SCALE GENOMIC DNA]</scope>
    <source>
        <strain evidence="3">ATCC 21833 / DSM 2522 / FERM P-1141 / JCM 9156 / N-4</strain>
    </source>
</reference>
<protein>
    <recommendedName>
        <fullName evidence="4">YfhD family protein</fullName>
    </recommendedName>
</protein>
<feature type="compositionally biased region" description="Basic and acidic residues" evidence="1">
    <location>
        <begin position="34"/>
        <end position="52"/>
    </location>
</feature>
<dbReference type="AlphaFoldDB" id="E6U1Y8"/>
<dbReference type="STRING" id="649639.Bcell_0959"/>
<dbReference type="Proteomes" id="UP000001401">
    <property type="component" value="Chromosome"/>
</dbReference>
<keyword evidence="3" id="KW-1185">Reference proteome</keyword>
<dbReference type="InterPro" id="IPR025435">
    <property type="entry name" value="YfhD-like"/>
</dbReference>
<evidence type="ECO:0000313" key="3">
    <source>
        <dbReference type="Proteomes" id="UP000001401"/>
    </source>
</evidence>
<sequence>MDAKKRDKDIIDTDKVNDNEYVEFSEELADADDKEAQEREDAADHRAQQRDV</sequence>
<proteinExistence type="predicted"/>
<dbReference type="EMBL" id="CP002394">
    <property type="protein sequence ID" value="ADU29232.1"/>
    <property type="molecule type" value="Genomic_DNA"/>
</dbReference>
<name>E6U1Y8_EVAC2</name>
<accession>E6U1Y8</accession>
<evidence type="ECO:0000313" key="2">
    <source>
        <dbReference type="EMBL" id="ADU29232.1"/>
    </source>
</evidence>
<evidence type="ECO:0008006" key="4">
    <source>
        <dbReference type="Google" id="ProtNLM"/>
    </source>
</evidence>
<dbReference type="KEGG" id="bco:Bcell_0959"/>
<evidence type="ECO:0000256" key="1">
    <source>
        <dbReference type="SAM" id="MobiDB-lite"/>
    </source>
</evidence>
<dbReference type="HOGENOM" id="CLU_3076597_0_0_9"/>
<dbReference type="Pfam" id="PF14151">
    <property type="entry name" value="YfhD"/>
    <property type="match status" value="1"/>
</dbReference>
<gene>
    <name evidence="2" type="ordered locus">Bcell_0959</name>
</gene>
<feature type="region of interest" description="Disordered" evidence="1">
    <location>
        <begin position="28"/>
        <end position="52"/>
    </location>
</feature>
<organism evidence="2 3">
    <name type="scientific">Evansella cellulosilytica (strain ATCC 21833 / DSM 2522 / FERM P-1141 / JCM 9156 / N-4)</name>
    <name type="common">Bacillus cellulosilyticus</name>
    <dbReference type="NCBI Taxonomy" id="649639"/>
    <lineage>
        <taxon>Bacteria</taxon>
        <taxon>Bacillati</taxon>
        <taxon>Bacillota</taxon>
        <taxon>Bacilli</taxon>
        <taxon>Bacillales</taxon>
        <taxon>Bacillaceae</taxon>
        <taxon>Evansella</taxon>
    </lineage>
</organism>